<dbReference type="InterPro" id="IPR023614">
    <property type="entry name" value="Porin_dom_sf"/>
</dbReference>
<feature type="chain" id="PRO_5017398123" evidence="11">
    <location>
        <begin position="21"/>
        <end position="367"/>
    </location>
</feature>
<dbReference type="GO" id="GO:0009279">
    <property type="term" value="C:cell outer membrane"/>
    <property type="evidence" value="ECO:0007669"/>
    <property type="project" value="UniProtKB-SubCell"/>
</dbReference>
<keyword evidence="10" id="KW-0998">Cell outer membrane</keyword>
<keyword evidence="14" id="KW-1185">Reference proteome</keyword>
<dbReference type="PRINTS" id="PR00182">
    <property type="entry name" value="ECOLNEIPORIN"/>
</dbReference>
<keyword evidence="3" id="KW-0813">Transport</keyword>
<dbReference type="InterPro" id="IPR050298">
    <property type="entry name" value="Gram-neg_bact_OMP"/>
</dbReference>
<keyword evidence="6 11" id="KW-0732">Signal</keyword>
<organism evidence="13 14">
    <name type="scientific">Formivibrio citricus</name>
    <dbReference type="NCBI Taxonomy" id="83765"/>
    <lineage>
        <taxon>Bacteria</taxon>
        <taxon>Pseudomonadati</taxon>
        <taxon>Pseudomonadota</taxon>
        <taxon>Betaproteobacteria</taxon>
        <taxon>Neisseriales</taxon>
        <taxon>Chitinibacteraceae</taxon>
        <taxon>Formivibrio</taxon>
    </lineage>
</organism>
<proteinExistence type="predicted"/>
<comment type="subcellular location">
    <subcellularLocation>
        <location evidence="1">Cell outer membrane</location>
        <topology evidence="1">Multi-pass membrane protein</topology>
    </subcellularLocation>
</comment>
<dbReference type="InterPro" id="IPR033900">
    <property type="entry name" value="Gram_neg_porin_domain"/>
</dbReference>
<dbReference type="PANTHER" id="PTHR34501">
    <property type="entry name" value="PROTEIN YDDL-RELATED"/>
    <property type="match status" value="1"/>
</dbReference>
<feature type="signal peptide" evidence="11">
    <location>
        <begin position="1"/>
        <end position="20"/>
    </location>
</feature>
<dbReference type="CDD" id="cd00342">
    <property type="entry name" value="gram_neg_porins"/>
    <property type="match status" value="1"/>
</dbReference>
<dbReference type="InterPro" id="IPR001702">
    <property type="entry name" value="Porin_Gram-ve"/>
</dbReference>
<dbReference type="Pfam" id="PF13609">
    <property type="entry name" value="Porin_4"/>
    <property type="match status" value="1"/>
</dbReference>
<dbReference type="GO" id="GO:0015288">
    <property type="term" value="F:porin activity"/>
    <property type="evidence" value="ECO:0007669"/>
    <property type="project" value="UniProtKB-KW"/>
</dbReference>
<accession>A0A1I4V8G8</accession>
<keyword evidence="8" id="KW-0626">Porin</keyword>
<keyword evidence="4" id="KW-1134">Transmembrane beta strand</keyword>
<dbReference type="STRING" id="83765.SAMN05660284_00163"/>
<evidence type="ECO:0000256" key="9">
    <source>
        <dbReference type="ARBA" id="ARBA00023136"/>
    </source>
</evidence>
<evidence type="ECO:0000256" key="10">
    <source>
        <dbReference type="ARBA" id="ARBA00023237"/>
    </source>
</evidence>
<dbReference type="RefSeq" id="WP_091189755.1">
    <property type="nucleotide sequence ID" value="NZ_FOVE01000001.1"/>
</dbReference>
<dbReference type="AlphaFoldDB" id="A0A1I4V8G8"/>
<dbReference type="EMBL" id="FOVE01000001">
    <property type="protein sequence ID" value="SFM97300.1"/>
    <property type="molecule type" value="Genomic_DNA"/>
</dbReference>
<evidence type="ECO:0000256" key="7">
    <source>
        <dbReference type="ARBA" id="ARBA00023065"/>
    </source>
</evidence>
<evidence type="ECO:0000256" key="3">
    <source>
        <dbReference type="ARBA" id="ARBA00022448"/>
    </source>
</evidence>
<dbReference type="Proteomes" id="UP000242869">
    <property type="component" value="Unassembled WGS sequence"/>
</dbReference>
<reference evidence="14" key="1">
    <citation type="submission" date="2016-10" db="EMBL/GenBank/DDBJ databases">
        <authorList>
            <person name="Varghese N."/>
            <person name="Submissions S."/>
        </authorList>
    </citation>
    <scope>NUCLEOTIDE SEQUENCE [LARGE SCALE GENOMIC DNA]</scope>
    <source>
        <strain evidence="14">DSM 6150</strain>
    </source>
</reference>
<evidence type="ECO:0000313" key="14">
    <source>
        <dbReference type="Proteomes" id="UP000242869"/>
    </source>
</evidence>
<dbReference type="OrthoDB" id="5289162at2"/>
<dbReference type="SUPFAM" id="SSF56935">
    <property type="entry name" value="Porins"/>
    <property type="match status" value="1"/>
</dbReference>
<dbReference type="Gene3D" id="2.40.160.10">
    <property type="entry name" value="Porin"/>
    <property type="match status" value="1"/>
</dbReference>
<evidence type="ECO:0000313" key="13">
    <source>
        <dbReference type="EMBL" id="SFM97300.1"/>
    </source>
</evidence>
<dbReference type="GO" id="GO:0034220">
    <property type="term" value="P:monoatomic ion transmembrane transport"/>
    <property type="evidence" value="ECO:0007669"/>
    <property type="project" value="InterPro"/>
</dbReference>
<keyword evidence="5" id="KW-0812">Transmembrane</keyword>
<dbReference type="PANTHER" id="PTHR34501:SF9">
    <property type="entry name" value="MAJOR OUTER MEMBRANE PROTEIN P.IA"/>
    <property type="match status" value="1"/>
</dbReference>
<evidence type="ECO:0000256" key="11">
    <source>
        <dbReference type="SAM" id="SignalP"/>
    </source>
</evidence>
<keyword evidence="9" id="KW-0472">Membrane</keyword>
<comment type="subunit">
    <text evidence="2">Homotrimer.</text>
</comment>
<feature type="domain" description="Porin" evidence="12">
    <location>
        <begin position="7"/>
        <end position="330"/>
    </location>
</feature>
<evidence type="ECO:0000256" key="5">
    <source>
        <dbReference type="ARBA" id="ARBA00022692"/>
    </source>
</evidence>
<evidence type="ECO:0000256" key="2">
    <source>
        <dbReference type="ARBA" id="ARBA00011233"/>
    </source>
</evidence>
<name>A0A1I4V8G8_9NEIS</name>
<evidence type="ECO:0000256" key="1">
    <source>
        <dbReference type="ARBA" id="ARBA00004571"/>
    </source>
</evidence>
<sequence length="367" mass="39392">MKKIITLAVASAFAAPTVLAEVTVYGLAAPSVEYSKISDTTSQDLTRVRLVDDVSRIGFKGTDKLDNGVKLLWQIENRVYIGTGDTDQSTGFNTRDTFVALEGNFGQVKVGSAINDLPWQSKGDYLSGLQQWNETVNGVHKSIGQSEARLNNIAQYTSPVFLGGARVKALYDFGAKTTAGNYQGLQASAMYKTQMFKVGATYKQNNDTDKTGATATTTVTPASEAFLKNYQFGGTLTPVAGLDISAMWDRNKKKASASAAEYKQDAWAIGANYTTGKHGFGIHYGKVNEQKINGVTDPDTGAYFVAAQYKYALSKQTFAHASFGHVKNDARAKLNMGTTKVTESTGTYAAINGMKVTTLVAGIATSF</sequence>
<evidence type="ECO:0000256" key="6">
    <source>
        <dbReference type="ARBA" id="ARBA00022729"/>
    </source>
</evidence>
<evidence type="ECO:0000256" key="8">
    <source>
        <dbReference type="ARBA" id="ARBA00023114"/>
    </source>
</evidence>
<evidence type="ECO:0000256" key="4">
    <source>
        <dbReference type="ARBA" id="ARBA00022452"/>
    </source>
</evidence>
<evidence type="ECO:0000259" key="12">
    <source>
        <dbReference type="Pfam" id="PF13609"/>
    </source>
</evidence>
<keyword evidence="7" id="KW-0406">Ion transport</keyword>
<gene>
    <name evidence="13" type="ORF">SAMN05660284_00163</name>
</gene>
<dbReference type="GO" id="GO:0046930">
    <property type="term" value="C:pore complex"/>
    <property type="evidence" value="ECO:0007669"/>
    <property type="project" value="UniProtKB-KW"/>
</dbReference>
<protein>
    <submittedName>
        <fullName evidence="13">Outer membrane protein (Porin)</fullName>
    </submittedName>
</protein>